<gene>
    <name evidence="3" type="ORF">DWW18_15915</name>
    <name evidence="5" type="ORF">DWZ68_17405</name>
    <name evidence="4" type="ORF">DXA50_15165</name>
    <name evidence="2" type="ORF">I6J59_17860</name>
</gene>
<evidence type="ECO:0000313" key="9">
    <source>
        <dbReference type="Proteomes" id="UP000654720"/>
    </source>
</evidence>
<dbReference type="GeneID" id="93097550"/>
<dbReference type="AlphaFoldDB" id="A0A412WWV8"/>
<evidence type="ECO:0000313" key="7">
    <source>
        <dbReference type="Proteomes" id="UP000286038"/>
    </source>
</evidence>
<dbReference type="OrthoDB" id="384721at2"/>
<dbReference type="Proteomes" id="UP000286038">
    <property type="component" value="Unassembled WGS sequence"/>
</dbReference>
<dbReference type="Proteomes" id="UP000283589">
    <property type="component" value="Unassembled WGS sequence"/>
</dbReference>
<reference evidence="2 9" key="2">
    <citation type="submission" date="2021-02" db="EMBL/GenBank/DDBJ databases">
        <title>FDA dAtabase for Regulatory Grade micrObial Sequences (FDA-ARGOS): Supporting development and validation of Infectious Disease Dx tests.</title>
        <authorList>
            <person name="Carlson P."/>
            <person name="Fischbach M."/>
            <person name="Hastie J."/>
            <person name="Bilen M."/>
            <person name="Cheng A."/>
            <person name="Tallon L."/>
            <person name="Sadzewicz L."/>
            <person name="Zhao X."/>
            <person name="Boylan J."/>
            <person name="Ott S."/>
            <person name="Bowen H."/>
            <person name="Vavikolanu K."/>
            <person name="Mehta A."/>
            <person name="Aluvathingal J."/>
            <person name="Nadendla S."/>
            <person name="Yan Y."/>
            <person name="Sichtig H."/>
        </authorList>
    </citation>
    <scope>NUCLEOTIDE SEQUENCE [LARGE SCALE GENOMIC DNA]</scope>
    <source>
        <strain evidence="2 9">FDAARGOS_1229</strain>
    </source>
</reference>
<dbReference type="PROSITE" id="PS51704">
    <property type="entry name" value="GP_PDE"/>
    <property type="match status" value="1"/>
</dbReference>
<evidence type="ECO:0000313" key="2">
    <source>
        <dbReference type="EMBL" id="QRO49722.1"/>
    </source>
</evidence>
<keyword evidence="9" id="KW-1185">Reference proteome</keyword>
<evidence type="ECO:0000313" key="6">
    <source>
        <dbReference type="Proteomes" id="UP000283589"/>
    </source>
</evidence>
<dbReference type="PROSITE" id="PS51257">
    <property type="entry name" value="PROKAR_LIPOPROTEIN"/>
    <property type="match status" value="1"/>
</dbReference>
<dbReference type="EMBL" id="CP069450">
    <property type="protein sequence ID" value="QRO49722.1"/>
    <property type="molecule type" value="Genomic_DNA"/>
</dbReference>
<evidence type="ECO:0000313" key="5">
    <source>
        <dbReference type="EMBL" id="RHM38998.1"/>
    </source>
</evidence>
<dbReference type="SUPFAM" id="SSF51695">
    <property type="entry name" value="PLC-like phosphodiesterases"/>
    <property type="match status" value="2"/>
</dbReference>
<proteinExistence type="predicted"/>
<sequence>MVNKSWRIAMACSIALAFMSCENQKFNDTFVDSERVHVDTLSTELQKVRDYVPQYAVVAHRGSTYWTPEETEAAYRWAREMGADYLEADLQVSKDGVILALHDTDLKRTTNIEDVFGERFPEKTRREYYDLLGYSAQKIDSLIDADKKAFVPNYPCSYTYYELMLLDAGTWFNQDAVSQEQARIGFSRNHQYISTLQDLIMYSKGFKLERYAQDAPQPTGHVNIWGNTYQNERVVKTMVATNEEFSNPVNFGVKDKVVRYGFGYVKDDLGTSGNIPGIYIEFKEPWLNPSNFEQMVYNELKMENVTGFAEKLNMNIIAGGEEPESNPFYKDGKINVGNTNGKVILQTFSLQSLTRVCDLFDGQVPMCFLLWKGTGATDLTYDDPQGYASFINLAVKYKAHFIGPCIAGAPNNYPELNYPWQHNLIHRAKMKNHPYSFDTYDQMAKYFGQYNWGSDGGSRYEAPYLDAFFTNHTDMSLQYMVDFGYRKSPAPTEIPDAREVLDNLGYEK</sequence>
<dbReference type="PANTHER" id="PTHR46211">
    <property type="entry name" value="GLYCEROPHOSPHORYL DIESTER PHOSPHODIESTERASE"/>
    <property type="match status" value="1"/>
</dbReference>
<dbReference type="EMBL" id="QRZA01000026">
    <property type="protein sequence ID" value="RGV31928.1"/>
    <property type="molecule type" value="Genomic_DNA"/>
</dbReference>
<dbReference type="EMBL" id="QRPV01000040">
    <property type="protein sequence ID" value="RHM38998.1"/>
    <property type="molecule type" value="Genomic_DNA"/>
</dbReference>
<evidence type="ECO:0000259" key="1">
    <source>
        <dbReference type="PROSITE" id="PS51704"/>
    </source>
</evidence>
<organism evidence="3 6">
    <name type="scientific">Butyricimonas virosa</name>
    <dbReference type="NCBI Taxonomy" id="544645"/>
    <lineage>
        <taxon>Bacteria</taxon>
        <taxon>Pseudomonadati</taxon>
        <taxon>Bacteroidota</taxon>
        <taxon>Bacteroidia</taxon>
        <taxon>Bacteroidales</taxon>
        <taxon>Odoribacteraceae</taxon>
        <taxon>Butyricimonas</taxon>
    </lineage>
</organism>
<dbReference type="Proteomes" id="UP000654720">
    <property type="component" value="Chromosome"/>
</dbReference>
<dbReference type="STRING" id="1121130.GCA_000519105_03042"/>
<evidence type="ECO:0000313" key="8">
    <source>
        <dbReference type="Proteomes" id="UP000286063"/>
    </source>
</evidence>
<dbReference type="GO" id="GO:0006629">
    <property type="term" value="P:lipid metabolic process"/>
    <property type="evidence" value="ECO:0007669"/>
    <property type="project" value="InterPro"/>
</dbReference>
<feature type="domain" description="GP-PDE" evidence="1">
    <location>
        <begin position="55"/>
        <end position="470"/>
    </location>
</feature>
<dbReference type="Gene3D" id="3.20.20.190">
    <property type="entry name" value="Phosphatidylinositol (PI) phosphodiesterase"/>
    <property type="match status" value="1"/>
</dbReference>
<evidence type="ECO:0000313" key="3">
    <source>
        <dbReference type="EMBL" id="RGV31928.1"/>
    </source>
</evidence>
<dbReference type="EMBL" id="QSCR01000031">
    <property type="protein sequence ID" value="RGY14307.1"/>
    <property type="molecule type" value="Genomic_DNA"/>
</dbReference>
<protein>
    <submittedName>
        <fullName evidence="3">Glycerophosphodiester phosphodiesterase</fullName>
    </submittedName>
</protein>
<dbReference type="Proteomes" id="UP000286063">
    <property type="component" value="Unassembled WGS sequence"/>
</dbReference>
<dbReference type="Pfam" id="PF03009">
    <property type="entry name" value="GDPD"/>
    <property type="match status" value="1"/>
</dbReference>
<dbReference type="GO" id="GO:0008081">
    <property type="term" value="F:phosphoric diester hydrolase activity"/>
    <property type="evidence" value="ECO:0007669"/>
    <property type="project" value="InterPro"/>
</dbReference>
<reference evidence="6 7" key="1">
    <citation type="submission" date="2018-08" db="EMBL/GenBank/DDBJ databases">
        <title>A genome reference for cultivated species of the human gut microbiota.</title>
        <authorList>
            <person name="Zou Y."/>
            <person name="Xue W."/>
            <person name="Luo G."/>
        </authorList>
    </citation>
    <scope>NUCLEOTIDE SEQUENCE [LARGE SCALE GENOMIC DNA]</scope>
    <source>
        <strain evidence="3 6">AF14-49</strain>
        <strain evidence="5 7">AF34-33</strain>
        <strain evidence="4 8">OF02-7</strain>
    </source>
</reference>
<dbReference type="InterPro" id="IPR030395">
    <property type="entry name" value="GP_PDE_dom"/>
</dbReference>
<name>A0A412WWV8_9BACT</name>
<dbReference type="InterPro" id="IPR017946">
    <property type="entry name" value="PLC-like_Pdiesterase_TIM-brl"/>
</dbReference>
<dbReference type="RefSeq" id="WP_051465896.1">
    <property type="nucleotide sequence ID" value="NZ_CABJDM010000040.1"/>
</dbReference>
<evidence type="ECO:0000313" key="4">
    <source>
        <dbReference type="EMBL" id="RGY14307.1"/>
    </source>
</evidence>
<dbReference type="PANTHER" id="PTHR46211:SF1">
    <property type="entry name" value="GLYCEROPHOSPHODIESTER PHOSPHODIESTERASE, CYTOPLASMIC"/>
    <property type="match status" value="1"/>
</dbReference>
<accession>A0A412WWV8</accession>